<evidence type="ECO:0000256" key="1">
    <source>
        <dbReference type="SAM" id="MobiDB-lite"/>
    </source>
</evidence>
<dbReference type="Pfam" id="PF20246">
    <property type="entry name" value="DUF6601"/>
    <property type="match status" value="1"/>
</dbReference>
<gene>
    <name evidence="3" type="ORF">J3R30DRAFT_3295641</name>
</gene>
<feature type="transmembrane region" description="Helical" evidence="2">
    <location>
        <begin position="267"/>
        <end position="297"/>
    </location>
</feature>
<sequence>MDSYSEKLHNPNNDPPFSASGWTDATVTVEFPRQQFLPGQLIPKNEPTKIHDFLCRELAVPRLNDIHRYLWIAGWQESIHPLHWHLMVRRSIIITEDPDMHLICTDWAIFVKPLPVCLLCYDDYYQYISNHDSLSLAARGFLRSYARLLVHESDFLLAKQHNLLPQAMKWVDWRPLAQELELISSESVNKRYRYGELRLARLNWICRVWRGRLMYFRLYRSYTAYFSNQFRSPLVLFAYTTIIHAALQTMLNVEGFPMSVKMLYQLSFWFGAITIICVVFSGLLQVVYFVMALLYNLQATLRAPKRFKSD</sequence>
<feature type="transmembrane region" description="Helical" evidence="2">
    <location>
        <begin position="230"/>
        <end position="247"/>
    </location>
</feature>
<accession>A0A9W9A751</accession>
<comment type="caution">
    <text evidence="3">The sequence shown here is derived from an EMBL/GenBank/DDBJ whole genome shotgun (WGS) entry which is preliminary data.</text>
</comment>
<reference evidence="3" key="1">
    <citation type="submission" date="2022-08" db="EMBL/GenBank/DDBJ databases">
        <title>A Global Phylogenomic Analysis of the Shiitake Genus Lentinula.</title>
        <authorList>
            <consortium name="DOE Joint Genome Institute"/>
            <person name="Sierra-Patev S."/>
            <person name="Min B."/>
            <person name="Naranjo-Ortiz M."/>
            <person name="Looney B."/>
            <person name="Konkel Z."/>
            <person name="Slot J.C."/>
            <person name="Sakamoto Y."/>
            <person name="Steenwyk J.L."/>
            <person name="Rokas A."/>
            <person name="Carro J."/>
            <person name="Camarero S."/>
            <person name="Ferreira P."/>
            <person name="Molpeceres G."/>
            <person name="Ruiz-Duenas F.J."/>
            <person name="Serrano A."/>
            <person name="Henrissat B."/>
            <person name="Drula E."/>
            <person name="Hughes K.W."/>
            <person name="Mata J.L."/>
            <person name="Ishikawa N.K."/>
            <person name="Vargas-Isla R."/>
            <person name="Ushijima S."/>
            <person name="Smith C.A."/>
            <person name="Ahrendt S."/>
            <person name="Andreopoulos W."/>
            <person name="He G."/>
            <person name="Labutti K."/>
            <person name="Lipzen A."/>
            <person name="Ng V."/>
            <person name="Riley R."/>
            <person name="Sandor L."/>
            <person name="Barry K."/>
            <person name="Martinez A.T."/>
            <person name="Xiao Y."/>
            <person name="Gibbons J.G."/>
            <person name="Terashima K."/>
            <person name="Grigoriev I.V."/>
            <person name="Hibbett D.S."/>
        </authorList>
    </citation>
    <scope>NUCLEOTIDE SEQUENCE</scope>
    <source>
        <strain evidence="3">JLM2183</strain>
    </source>
</reference>
<feature type="region of interest" description="Disordered" evidence="1">
    <location>
        <begin position="1"/>
        <end position="20"/>
    </location>
</feature>
<keyword evidence="2" id="KW-0472">Membrane</keyword>
<evidence type="ECO:0000313" key="3">
    <source>
        <dbReference type="EMBL" id="KAJ4474307.1"/>
    </source>
</evidence>
<dbReference type="PANTHER" id="PTHR34414:SF1">
    <property type="entry name" value="SUBTILISIN-LIKE SERINE PROTEASE"/>
    <property type="match status" value="1"/>
</dbReference>
<evidence type="ECO:0000313" key="4">
    <source>
        <dbReference type="Proteomes" id="UP001150266"/>
    </source>
</evidence>
<dbReference type="EMBL" id="JAOTPV010000016">
    <property type="protein sequence ID" value="KAJ4474307.1"/>
    <property type="molecule type" value="Genomic_DNA"/>
</dbReference>
<proteinExistence type="predicted"/>
<dbReference type="PANTHER" id="PTHR34414">
    <property type="entry name" value="HET DOMAIN-CONTAINING PROTEIN-RELATED"/>
    <property type="match status" value="1"/>
</dbReference>
<dbReference type="InterPro" id="IPR046536">
    <property type="entry name" value="DUF6601"/>
</dbReference>
<keyword evidence="2" id="KW-0812">Transmembrane</keyword>
<dbReference type="OrthoDB" id="5086500at2759"/>
<keyword evidence="4" id="KW-1185">Reference proteome</keyword>
<evidence type="ECO:0000256" key="2">
    <source>
        <dbReference type="SAM" id="Phobius"/>
    </source>
</evidence>
<keyword evidence="2" id="KW-1133">Transmembrane helix</keyword>
<name>A0A9W9A751_9AGAR</name>
<protein>
    <submittedName>
        <fullName evidence="3">Uncharacterized protein</fullName>
    </submittedName>
</protein>
<dbReference type="Proteomes" id="UP001150266">
    <property type="component" value="Unassembled WGS sequence"/>
</dbReference>
<organism evidence="3 4">
    <name type="scientific">Lentinula aciculospora</name>
    <dbReference type="NCBI Taxonomy" id="153920"/>
    <lineage>
        <taxon>Eukaryota</taxon>
        <taxon>Fungi</taxon>
        <taxon>Dikarya</taxon>
        <taxon>Basidiomycota</taxon>
        <taxon>Agaricomycotina</taxon>
        <taxon>Agaricomycetes</taxon>
        <taxon>Agaricomycetidae</taxon>
        <taxon>Agaricales</taxon>
        <taxon>Marasmiineae</taxon>
        <taxon>Omphalotaceae</taxon>
        <taxon>Lentinula</taxon>
    </lineage>
</organism>
<dbReference type="AlphaFoldDB" id="A0A9W9A751"/>